<comment type="caution">
    <text evidence="1">The sequence shown here is derived from an EMBL/GenBank/DDBJ whole genome shotgun (WGS) entry which is preliminary data.</text>
</comment>
<reference evidence="1 2" key="2">
    <citation type="journal article" date="2022" name="Mol. Ecol. Resour.">
        <title>The genomes of chicory, endive, great burdock and yacon provide insights into Asteraceae paleo-polyploidization history and plant inulin production.</title>
        <authorList>
            <person name="Fan W."/>
            <person name="Wang S."/>
            <person name="Wang H."/>
            <person name="Wang A."/>
            <person name="Jiang F."/>
            <person name="Liu H."/>
            <person name="Zhao H."/>
            <person name="Xu D."/>
            <person name="Zhang Y."/>
        </authorList>
    </citation>
    <scope>NUCLEOTIDE SEQUENCE [LARGE SCALE GENOMIC DNA]</scope>
    <source>
        <strain evidence="2">cv. Yunnan</strain>
        <tissue evidence="1">Leaves</tissue>
    </source>
</reference>
<keyword evidence="2" id="KW-1185">Reference proteome</keyword>
<dbReference type="Proteomes" id="UP001056120">
    <property type="component" value="Linkage Group LG24"/>
</dbReference>
<gene>
    <name evidence="1" type="ORF">L1987_70535</name>
</gene>
<sequence length="200" mass="22014">MKNATKIGAQTALMKMTSEGGGFSWQSHNDVTESYDDNSFTTVGLLEQLNVTRDSSDYLWYMTDVRVGSNEGFLRSGKSPTLLVSSAGHALHVFINGQLSGTVYGSQENHKLTFNKLVNPRPGVNKISLLSIAVGLPVGLKGEILSLHSLTGSSSVEWTQGSFVAQRQPLTWYKYGQRSNMDKWSKHWTLLACIQGAWIL</sequence>
<accession>A0ACB9AR68</accession>
<proteinExistence type="predicted"/>
<evidence type="ECO:0000313" key="2">
    <source>
        <dbReference type="Proteomes" id="UP001056120"/>
    </source>
</evidence>
<dbReference type="EMBL" id="CM042041">
    <property type="protein sequence ID" value="KAI3711986.1"/>
    <property type="molecule type" value="Genomic_DNA"/>
</dbReference>
<name>A0ACB9AR68_9ASTR</name>
<organism evidence="1 2">
    <name type="scientific">Smallanthus sonchifolius</name>
    <dbReference type="NCBI Taxonomy" id="185202"/>
    <lineage>
        <taxon>Eukaryota</taxon>
        <taxon>Viridiplantae</taxon>
        <taxon>Streptophyta</taxon>
        <taxon>Embryophyta</taxon>
        <taxon>Tracheophyta</taxon>
        <taxon>Spermatophyta</taxon>
        <taxon>Magnoliopsida</taxon>
        <taxon>eudicotyledons</taxon>
        <taxon>Gunneridae</taxon>
        <taxon>Pentapetalae</taxon>
        <taxon>asterids</taxon>
        <taxon>campanulids</taxon>
        <taxon>Asterales</taxon>
        <taxon>Asteraceae</taxon>
        <taxon>Asteroideae</taxon>
        <taxon>Heliantheae alliance</taxon>
        <taxon>Millerieae</taxon>
        <taxon>Smallanthus</taxon>
    </lineage>
</organism>
<protein>
    <submittedName>
        <fullName evidence="1">Uncharacterized protein</fullName>
    </submittedName>
</protein>
<reference evidence="2" key="1">
    <citation type="journal article" date="2022" name="Mol. Ecol. Resour.">
        <title>The genomes of chicory, endive, great burdock and yacon provide insights into Asteraceae palaeo-polyploidization history and plant inulin production.</title>
        <authorList>
            <person name="Fan W."/>
            <person name="Wang S."/>
            <person name="Wang H."/>
            <person name="Wang A."/>
            <person name="Jiang F."/>
            <person name="Liu H."/>
            <person name="Zhao H."/>
            <person name="Xu D."/>
            <person name="Zhang Y."/>
        </authorList>
    </citation>
    <scope>NUCLEOTIDE SEQUENCE [LARGE SCALE GENOMIC DNA]</scope>
    <source>
        <strain evidence="2">cv. Yunnan</strain>
    </source>
</reference>
<evidence type="ECO:0000313" key="1">
    <source>
        <dbReference type="EMBL" id="KAI3711986.1"/>
    </source>
</evidence>